<sequence length="269" mass="29370">MEPTHSTKDDSKLQDSYATSSELEDTSTTLPLTDECFHYSHISQVPWDIQKYWQQRHSIWSAYDDGIYMTDDAWFGVTPEPVANYVASDLAQSTDASKTTVIDIFAGAGGNAIAFALSGRWSQVIAVEKNPAVLACAQNNAAIYEVADKITWINDDCFSYLPKADINTNATVIFASPPWGGVGYSVDNIFDLNTMQPYSAKQIHDMCKAMDTALFLPRTSDLRQITKLAPDDKKIEVVQYCMEGASKALVAYIPAAAAATAAADTSSAF</sequence>
<evidence type="ECO:0000256" key="8">
    <source>
        <dbReference type="SAM" id="MobiDB-lite"/>
    </source>
</evidence>
<feature type="region of interest" description="Disordered" evidence="8">
    <location>
        <begin position="1"/>
        <end position="26"/>
    </location>
</feature>
<dbReference type="PANTHER" id="PTHR14741:SF32">
    <property type="entry name" value="TRIMETHYLGUANOSINE SYNTHASE"/>
    <property type="match status" value="1"/>
</dbReference>
<dbReference type="CDD" id="cd02440">
    <property type="entry name" value="AdoMet_MTases"/>
    <property type="match status" value="1"/>
</dbReference>
<evidence type="ECO:0000256" key="5">
    <source>
        <dbReference type="ARBA" id="ARBA00048763"/>
    </source>
</evidence>
<dbReference type="InterPro" id="IPR019012">
    <property type="entry name" value="RNA_cap_Gua-N2-MeTrfase"/>
</dbReference>
<evidence type="ECO:0000256" key="1">
    <source>
        <dbReference type="ARBA" id="ARBA00018517"/>
    </source>
</evidence>
<dbReference type="STRING" id="1849047.A0A3D8SFE3"/>
<dbReference type="SUPFAM" id="SSF53335">
    <property type="entry name" value="S-adenosyl-L-methionine-dependent methyltransferases"/>
    <property type="match status" value="1"/>
</dbReference>
<evidence type="ECO:0000256" key="4">
    <source>
        <dbReference type="ARBA" id="ARBA00048740"/>
    </source>
</evidence>
<feature type="compositionally biased region" description="Basic and acidic residues" evidence="8">
    <location>
        <begin position="1"/>
        <end position="13"/>
    </location>
</feature>
<dbReference type="GO" id="GO:0071164">
    <property type="term" value="F:RNA cap trimethylguanosine synthase activity"/>
    <property type="evidence" value="ECO:0007669"/>
    <property type="project" value="TreeGrafter"/>
</dbReference>
<dbReference type="AlphaFoldDB" id="A0A3D8SFE3"/>
<evidence type="ECO:0000256" key="2">
    <source>
        <dbReference type="ARBA" id="ARBA00025783"/>
    </source>
</evidence>
<comment type="catalytic activity">
    <reaction evidence="3">
        <text>a 5'-end (N(2),N(7)-dimethyl 5'-triphosphoguanosine)-ribonucleoside in snoRNA + S-adenosyl-L-methionine = a 5'-end (N(2),N(2),N(7)-trimethyl 5'-triphosphoguanosine)-ribonucleoside in snoRNA + S-adenosyl-L-homocysteine + H(+)</text>
        <dbReference type="Rhea" id="RHEA:78507"/>
        <dbReference type="Rhea" id="RHEA-COMP:19088"/>
        <dbReference type="Rhea" id="RHEA-COMP:19090"/>
        <dbReference type="ChEBI" id="CHEBI:15378"/>
        <dbReference type="ChEBI" id="CHEBI:57856"/>
        <dbReference type="ChEBI" id="CHEBI:59789"/>
        <dbReference type="ChEBI" id="CHEBI:167623"/>
        <dbReference type="ChEBI" id="CHEBI:172880"/>
    </reaction>
    <physiologicalReaction direction="left-to-right" evidence="3">
        <dbReference type="Rhea" id="RHEA:78508"/>
    </physiologicalReaction>
</comment>
<evidence type="ECO:0000313" key="9">
    <source>
        <dbReference type="EMBL" id="RDW85042.1"/>
    </source>
</evidence>
<accession>A0A3D8SFE3</accession>
<dbReference type="OrthoDB" id="194443at2759"/>
<evidence type="ECO:0000313" key="10">
    <source>
        <dbReference type="Proteomes" id="UP000256645"/>
    </source>
</evidence>
<dbReference type="EMBL" id="PDLM01000002">
    <property type="protein sequence ID" value="RDW85042.1"/>
    <property type="molecule type" value="Genomic_DNA"/>
</dbReference>
<name>A0A3D8SFE3_9HELO</name>
<dbReference type="Pfam" id="PF09445">
    <property type="entry name" value="Methyltransf_15"/>
    <property type="match status" value="1"/>
</dbReference>
<keyword evidence="10" id="KW-1185">Reference proteome</keyword>
<evidence type="ECO:0000256" key="6">
    <source>
        <dbReference type="ARBA" id="ARBA00049075"/>
    </source>
</evidence>
<protein>
    <recommendedName>
        <fullName evidence="1">Trimethylguanosine synthase</fullName>
    </recommendedName>
    <alternativeName>
        <fullName evidence="7">Cap-specific guanine-N(2) methyltransferase</fullName>
    </alternativeName>
</protein>
<evidence type="ECO:0000256" key="7">
    <source>
        <dbReference type="ARBA" id="ARBA00049790"/>
    </source>
</evidence>
<dbReference type="Proteomes" id="UP000256645">
    <property type="component" value="Unassembled WGS sequence"/>
</dbReference>
<dbReference type="PANTHER" id="PTHR14741">
    <property type="entry name" value="S-ADENOSYLMETHIONINE-DEPENDENT METHYLTRANSFERASE RELATED"/>
    <property type="match status" value="1"/>
</dbReference>
<dbReference type="FunFam" id="3.40.50.150:FF:000270">
    <property type="entry name" value="RNA methylase family protein"/>
    <property type="match status" value="1"/>
</dbReference>
<dbReference type="Gene3D" id="3.40.50.150">
    <property type="entry name" value="Vaccinia Virus protein VP39"/>
    <property type="match status" value="1"/>
</dbReference>
<comment type="catalytic activity">
    <reaction evidence="6">
        <text>a 5'-end (N(7)-methyl 5'-triphosphoguanosine)-ribonucleoside in snRNA + S-adenosyl-L-methionine = a 5'-end (N(2),N(7)-dimethyl 5'-triphosphoguanosine)-ribonucleoside in snRNA + S-adenosyl-L-homocysteine + H(+)</text>
        <dbReference type="Rhea" id="RHEA:78471"/>
        <dbReference type="Rhea" id="RHEA-COMP:19085"/>
        <dbReference type="Rhea" id="RHEA-COMP:19087"/>
        <dbReference type="ChEBI" id="CHEBI:15378"/>
        <dbReference type="ChEBI" id="CHEBI:57856"/>
        <dbReference type="ChEBI" id="CHEBI:59789"/>
        <dbReference type="ChEBI" id="CHEBI:156461"/>
        <dbReference type="ChEBI" id="CHEBI:172880"/>
    </reaction>
    <physiologicalReaction direction="left-to-right" evidence="6">
        <dbReference type="Rhea" id="RHEA:78472"/>
    </physiologicalReaction>
</comment>
<comment type="catalytic activity">
    <reaction evidence="5">
        <text>a 5'-end (N(2),N(7)-dimethyl 5'-triphosphoguanosine)-ribonucleoside in snRNA + S-adenosyl-L-methionine = a 5'-end (N(2),N(2),N(7)-trimethyl 5'-triphosphoguanosine)-ribonucleoside in snRNA + S-adenosyl-L-homocysteine + H(+)</text>
        <dbReference type="Rhea" id="RHEA:78479"/>
        <dbReference type="Rhea" id="RHEA-COMP:19087"/>
        <dbReference type="Rhea" id="RHEA-COMP:19089"/>
        <dbReference type="ChEBI" id="CHEBI:15378"/>
        <dbReference type="ChEBI" id="CHEBI:57856"/>
        <dbReference type="ChEBI" id="CHEBI:59789"/>
        <dbReference type="ChEBI" id="CHEBI:167623"/>
        <dbReference type="ChEBI" id="CHEBI:172880"/>
    </reaction>
    <physiologicalReaction direction="left-to-right" evidence="5">
        <dbReference type="Rhea" id="RHEA:78480"/>
    </physiologicalReaction>
</comment>
<organism evidence="9 10">
    <name type="scientific">Coleophoma cylindrospora</name>
    <dbReference type="NCBI Taxonomy" id="1849047"/>
    <lineage>
        <taxon>Eukaryota</taxon>
        <taxon>Fungi</taxon>
        <taxon>Dikarya</taxon>
        <taxon>Ascomycota</taxon>
        <taxon>Pezizomycotina</taxon>
        <taxon>Leotiomycetes</taxon>
        <taxon>Helotiales</taxon>
        <taxon>Dermateaceae</taxon>
        <taxon>Coleophoma</taxon>
    </lineage>
</organism>
<comment type="caution">
    <text evidence="9">The sequence shown here is derived from an EMBL/GenBank/DDBJ whole genome shotgun (WGS) entry which is preliminary data.</text>
</comment>
<dbReference type="InterPro" id="IPR029063">
    <property type="entry name" value="SAM-dependent_MTases_sf"/>
</dbReference>
<reference evidence="9 10" key="1">
    <citation type="journal article" date="2018" name="IMA Fungus">
        <title>IMA Genome-F 9: Draft genome sequence of Annulohypoxylon stygium, Aspergillus mulundensis, Berkeleyomyces basicola (syn. Thielaviopsis basicola), Ceratocystis smalleyi, two Cercospora beticola strains, Coleophoma cylindrospora, Fusarium fracticaudum, Phialophora cf. hyalina, and Morchella septimelata.</title>
        <authorList>
            <person name="Wingfield B.D."/>
            <person name="Bills G.F."/>
            <person name="Dong Y."/>
            <person name="Huang W."/>
            <person name="Nel W.J."/>
            <person name="Swalarsk-Parry B.S."/>
            <person name="Vaghefi N."/>
            <person name="Wilken P.M."/>
            <person name="An Z."/>
            <person name="de Beer Z.W."/>
            <person name="De Vos L."/>
            <person name="Chen L."/>
            <person name="Duong T.A."/>
            <person name="Gao Y."/>
            <person name="Hammerbacher A."/>
            <person name="Kikkert J.R."/>
            <person name="Li Y."/>
            <person name="Li H."/>
            <person name="Li K."/>
            <person name="Li Q."/>
            <person name="Liu X."/>
            <person name="Ma X."/>
            <person name="Naidoo K."/>
            <person name="Pethybridge S.J."/>
            <person name="Sun J."/>
            <person name="Steenkamp E.T."/>
            <person name="van der Nest M.A."/>
            <person name="van Wyk S."/>
            <person name="Wingfield M.J."/>
            <person name="Xiong C."/>
            <person name="Yue Q."/>
            <person name="Zhang X."/>
        </authorList>
    </citation>
    <scope>NUCLEOTIDE SEQUENCE [LARGE SCALE GENOMIC DNA]</scope>
    <source>
        <strain evidence="9 10">BP6252</strain>
    </source>
</reference>
<dbReference type="GO" id="GO:0005634">
    <property type="term" value="C:nucleus"/>
    <property type="evidence" value="ECO:0007669"/>
    <property type="project" value="TreeGrafter"/>
</dbReference>
<gene>
    <name evidence="9" type="ORF">BP6252_02632</name>
</gene>
<comment type="catalytic activity">
    <reaction evidence="4">
        <text>a 5'-end (N(7)-methyl 5'-triphosphoguanosine)-ribonucleoside in snoRNA + S-adenosyl-L-methionine = a 5'-end (N(2),N(7)-dimethyl 5'-triphosphoguanosine)-ribonucleoside in snoRNA + S-adenosyl-L-homocysteine + H(+)</text>
        <dbReference type="Rhea" id="RHEA:78475"/>
        <dbReference type="Rhea" id="RHEA-COMP:19086"/>
        <dbReference type="Rhea" id="RHEA-COMP:19088"/>
        <dbReference type="ChEBI" id="CHEBI:15378"/>
        <dbReference type="ChEBI" id="CHEBI:57856"/>
        <dbReference type="ChEBI" id="CHEBI:59789"/>
        <dbReference type="ChEBI" id="CHEBI:156461"/>
        <dbReference type="ChEBI" id="CHEBI:172880"/>
    </reaction>
    <physiologicalReaction direction="left-to-right" evidence="4">
        <dbReference type="Rhea" id="RHEA:78476"/>
    </physiologicalReaction>
</comment>
<proteinExistence type="inferred from homology"/>
<comment type="similarity">
    <text evidence="2">Belongs to the methyltransferase superfamily. Trimethylguanosine synthase family.</text>
</comment>
<evidence type="ECO:0000256" key="3">
    <source>
        <dbReference type="ARBA" id="ARBA00047418"/>
    </source>
</evidence>